<dbReference type="AlphaFoldDB" id="A0A9Q4ZIG5"/>
<dbReference type="Proteomes" id="UP000603463">
    <property type="component" value="Unassembled WGS sequence"/>
</dbReference>
<proteinExistence type="predicted"/>
<evidence type="ECO:0000313" key="2">
    <source>
        <dbReference type="EMBL" id="NKT77239.1"/>
    </source>
</evidence>
<accession>A0A9Q4ZIG5</accession>
<dbReference type="EMBL" id="WVBC01000002">
    <property type="protein sequence ID" value="NKT77239.1"/>
    <property type="molecule type" value="Genomic_DNA"/>
</dbReference>
<gene>
    <name evidence="2" type="ORF">GS882_03255</name>
</gene>
<feature type="region of interest" description="Disordered" evidence="1">
    <location>
        <begin position="110"/>
        <end position="137"/>
    </location>
</feature>
<sequence length="137" mass="15292">MAVKKSPAKKSRWSQLVADAKKDYKEPEPYMFDAVEPPVPITAPDSLERTLAMAKLLDVDGNVTAAELEMLLVALIGKDAFPYVWEAIRNEPIEVVNAFVDELNEHFNGDGLDGAKELPGDSRAHRAPRKSRRFDRS</sequence>
<evidence type="ECO:0000313" key="3">
    <source>
        <dbReference type="Proteomes" id="UP000603463"/>
    </source>
</evidence>
<evidence type="ECO:0008006" key="4">
    <source>
        <dbReference type="Google" id="ProtNLM"/>
    </source>
</evidence>
<name>A0A9Q4ZIG5_RHOHA</name>
<protein>
    <recommendedName>
        <fullName evidence="4">Tail assembly chaperone</fullName>
    </recommendedName>
</protein>
<organism evidence="2 3">
    <name type="scientific">Rhodococcus hoagii</name>
    <name type="common">Corynebacterium equii</name>
    <dbReference type="NCBI Taxonomy" id="43767"/>
    <lineage>
        <taxon>Bacteria</taxon>
        <taxon>Bacillati</taxon>
        <taxon>Actinomycetota</taxon>
        <taxon>Actinomycetes</taxon>
        <taxon>Mycobacteriales</taxon>
        <taxon>Nocardiaceae</taxon>
        <taxon>Prescottella</taxon>
    </lineage>
</organism>
<evidence type="ECO:0000256" key="1">
    <source>
        <dbReference type="SAM" id="MobiDB-lite"/>
    </source>
</evidence>
<comment type="caution">
    <text evidence="2">The sequence shown here is derived from an EMBL/GenBank/DDBJ whole genome shotgun (WGS) entry which is preliminary data.</text>
</comment>
<feature type="compositionally biased region" description="Basic residues" evidence="1">
    <location>
        <begin position="125"/>
        <end position="137"/>
    </location>
</feature>
<reference evidence="2" key="1">
    <citation type="journal article" date="2020" name="Environ. Microbiol.">
        <title>The novel and transferable erm(51) gene confers Macrolides, Lincosamides, and Streptogramins B (MLSB) resistance to clonal Rhodococcus equi in the environment.</title>
        <authorList>
            <person name="Huber L."/>
            <person name="Giguere S."/>
            <person name="Slovis N.M."/>
            <person name="Alvarez-Narvaez S."/>
            <person name="Hart K.A."/>
            <person name="Greiter M."/>
            <person name="Morris E.R.A."/>
            <person name="Cohen N.D."/>
        </authorList>
    </citation>
    <scope>NUCLEOTIDE SEQUENCE</scope>
    <source>
        <strain evidence="2">Lh_116_1</strain>
    </source>
</reference>
<feature type="compositionally biased region" description="Basic and acidic residues" evidence="1">
    <location>
        <begin position="110"/>
        <end position="124"/>
    </location>
</feature>